<reference evidence="1 2" key="1">
    <citation type="submission" date="2024-08" db="EMBL/GenBank/DDBJ databases">
        <title>Mycobacterium servetensis sp. nov., a novel rapid-growing mycobacterial species recovered from a human patient in Zaragoza, Spain.</title>
        <authorList>
            <person name="Tristancho-Baro A.I."/>
            <person name="Buenestado-Serrano S."/>
            <person name="Garcia De Viedma D."/>
            <person name="Milagro-Beamonte A."/>
            <person name="Burillo N."/>
            <person name="Sanz S."/>
            <person name="Lopez-Calleja A.I."/>
            <person name="Penas-Utrilla D."/>
            <person name="Guardingo M."/>
            <person name="Garcia M.J."/>
            <person name="Vinuelas-Bayon J."/>
        </authorList>
    </citation>
    <scope>NUCLEOTIDE SEQUENCE [LARGE SCALE GENOMIC DNA]</scope>
    <source>
        <strain evidence="2">HUMS_12744610</strain>
    </source>
</reference>
<proteinExistence type="predicted"/>
<gene>
    <name evidence="1" type="ORF">AB8998_02140</name>
</gene>
<dbReference type="RefSeq" id="WP_369736602.1">
    <property type="nucleotide sequence ID" value="NZ_JBGEDP010000001.1"/>
</dbReference>
<evidence type="ECO:0000313" key="1">
    <source>
        <dbReference type="EMBL" id="MEY8013940.1"/>
    </source>
</evidence>
<dbReference type="Proteomes" id="UP001564760">
    <property type="component" value="Unassembled WGS sequence"/>
</dbReference>
<keyword evidence="2" id="KW-1185">Reference proteome</keyword>
<sequence>MTRSERSVWAVDVLSAVVSFSRITDADPQPRIGRVLVRPEGKDHTPLSQWQRASAAADEVMHKLTGNGKPALVVMAKQQWGSSGAGGKGTSDPTAARRLALHALIEDRLHKQGVPVAEFPYPTCLVWLCGHQHKGSTMSSLAKAVQDTFGVTAPRETLADGTDRAVAFRPQVGALAAVGAMAAGIRTAVPVTDERLKIVRGEGNLAVQLPAGLYIPASAEEWERRASRHVSV</sequence>
<accession>A0ABV4BUH0</accession>
<protein>
    <submittedName>
        <fullName evidence="1">Uncharacterized protein</fullName>
    </submittedName>
</protein>
<organism evidence="1 2">
    <name type="scientific">Mycobacterium servetii</name>
    <dbReference type="NCBI Taxonomy" id="3237418"/>
    <lineage>
        <taxon>Bacteria</taxon>
        <taxon>Bacillati</taxon>
        <taxon>Actinomycetota</taxon>
        <taxon>Actinomycetes</taxon>
        <taxon>Mycobacteriales</taxon>
        <taxon>Mycobacteriaceae</taxon>
        <taxon>Mycobacterium</taxon>
    </lineage>
</organism>
<name>A0ABV4BUH0_9MYCO</name>
<dbReference type="EMBL" id="JBGEDP010000001">
    <property type="protein sequence ID" value="MEY8013940.1"/>
    <property type="molecule type" value="Genomic_DNA"/>
</dbReference>
<comment type="caution">
    <text evidence="1">The sequence shown here is derived from an EMBL/GenBank/DDBJ whole genome shotgun (WGS) entry which is preliminary data.</text>
</comment>
<evidence type="ECO:0000313" key="2">
    <source>
        <dbReference type="Proteomes" id="UP001564760"/>
    </source>
</evidence>